<dbReference type="Pfam" id="PF13676">
    <property type="entry name" value="TIR_2"/>
    <property type="match status" value="1"/>
</dbReference>
<accession>A0ABW4AYE2</accession>
<dbReference type="InterPro" id="IPR000157">
    <property type="entry name" value="TIR_dom"/>
</dbReference>
<sequence length="271" mass="30471">MKDVFLSHASPDKENIVRPFAEKLGKQGISYWLDEAEMIWGDKLGKSINAGLEKSNYIIVFISEHFVGRNWAEAELSSALTRENSEGRNVVLPIVIGNPNTVLSSYPLLRDKIYKKWDDGIDSCIESLKDVIFSSKLNKTLDARVYGTVHDVKVNPGLIIELLGKMNSHACYPPEYFLESLTESGLLVKAFPDNKGIVINGKSIPEVTPDFGEAAIWSLDVASCCWEILMKRPFEHQFFGRGKHYRHVVASLRHYLLGVEIAQEFERDGPG</sequence>
<keyword evidence="3" id="KW-1185">Reference proteome</keyword>
<gene>
    <name evidence="2" type="ORF">ACFQ45_06485</name>
</gene>
<dbReference type="InterPro" id="IPR035897">
    <property type="entry name" value="Toll_tir_struct_dom_sf"/>
</dbReference>
<dbReference type="SMART" id="SM00255">
    <property type="entry name" value="TIR"/>
    <property type="match status" value="1"/>
</dbReference>
<evidence type="ECO:0000313" key="2">
    <source>
        <dbReference type="EMBL" id="MFD1383004.1"/>
    </source>
</evidence>
<feature type="domain" description="TIR" evidence="1">
    <location>
        <begin position="1"/>
        <end position="132"/>
    </location>
</feature>
<dbReference type="EMBL" id="JBHTMN010000007">
    <property type="protein sequence ID" value="MFD1383004.1"/>
    <property type="molecule type" value="Genomic_DNA"/>
</dbReference>
<dbReference type="Proteomes" id="UP001597059">
    <property type="component" value="Unassembled WGS sequence"/>
</dbReference>
<keyword evidence="2" id="KW-0675">Receptor</keyword>
<protein>
    <submittedName>
        <fullName evidence="2">Toll/interleukin-1 receptor domain-containing protein</fullName>
    </submittedName>
</protein>
<name>A0ABW4AYE2_9GAMM</name>
<dbReference type="Gene3D" id="3.40.50.10140">
    <property type="entry name" value="Toll/interleukin-1 receptor homology (TIR) domain"/>
    <property type="match status" value="1"/>
</dbReference>
<organism evidence="2 3">
    <name type="scientific">Rhodanobacter aciditrophus</name>
    <dbReference type="NCBI Taxonomy" id="1623218"/>
    <lineage>
        <taxon>Bacteria</taxon>
        <taxon>Pseudomonadati</taxon>
        <taxon>Pseudomonadota</taxon>
        <taxon>Gammaproteobacteria</taxon>
        <taxon>Lysobacterales</taxon>
        <taxon>Rhodanobacteraceae</taxon>
        <taxon>Rhodanobacter</taxon>
    </lineage>
</organism>
<proteinExistence type="predicted"/>
<comment type="caution">
    <text evidence="2">The sequence shown here is derived from an EMBL/GenBank/DDBJ whole genome shotgun (WGS) entry which is preliminary data.</text>
</comment>
<evidence type="ECO:0000313" key="3">
    <source>
        <dbReference type="Proteomes" id="UP001597059"/>
    </source>
</evidence>
<reference evidence="3" key="1">
    <citation type="journal article" date="2019" name="Int. J. Syst. Evol. Microbiol.">
        <title>The Global Catalogue of Microorganisms (GCM) 10K type strain sequencing project: providing services to taxonomists for standard genome sequencing and annotation.</title>
        <authorList>
            <consortium name="The Broad Institute Genomics Platform"/>
            <consortium name="The Broad Institute Genome Sequencing Center for Infectious Disease"/>
            <person name="Wu L."/>
            <person name="Ma J."/>
        </authorList>
    </citation>
    <scope>NUCLEOTIDE SEQUENCE [LARGE SCALE GENOMIC DNA]</scope>
    <source>
        <strain evidence="3">JCM 30774</strain>
    </source>
</reference>
<dbReference type="PROSITE" id="PS50104">
    <property type="entry name" value="TIR"/>
    <property type="match status" value="1"/>
</dbReference>
<dbReference type="RefSeq" id="WP_377366181.1">
    <property type="nucleotide sequence ID" value="NZ_JBHTMN010000007.1"/>
</dbReference>
<dbReference type="SUPFAM" id="SSF52200">
    <property type="entry name" value="Toll/Interleukin receptor TIR domain"/>
    <property type="match status" value="1"/>
</dbReference>
<evidence type="ECO:0000259" key="1">
    <source>
        <dbReference type="PROSITE" id="PS50104"/>
    </source>
</evidence>